<comment type="caution">
    <text evidence="2">The sequence shown here is derived from an EMBL/GenBank/DDBJ whole genome shotgun (WGS) entry which is preliminary data.</text>
</comment>
<dbReference type="RefSeq" id="WP_256541544.1">
    <property type="nucleotide sequence ID" value="NZ_JANHOH010000013.1"/>
</dbReference>
<dbReference type="EMBL" id="JANHOH010000013">
    <property type="protein sequence ID" value="MCQ6961378.1"/>
    <property type="molecule type" value="Genomic_DNA"/>
</dbReference>
<evidence type="ECO:0000256" key="1">
    <source>
        <dbReference type="SAM" id="SignalP"/>
    </source>
</evidence>
<evidence type="ECO:0000313" key="2">
    <source>
        <dbReference type="EMBL" id="MCQ6961378.1"/>
    </source>
</evidence>
<keyword evidence="1" id="KW-0732">Signal</keyword>
<feature type="chain" id="PRO_5047214964" description="Lipocalin-like domain-containing protein" evidence="1">
    <location>
        <begin position="27"/>
        <end position="155"/>
    </location>
</feature>
<reference evidence="2 3" key="1">
    <citation type="submission" date="2022-07" db="EMBL/GenBank/DDBJ databases">
        <title>Mucilaginibacter sp. JC4.</title>
        <authorList>
            <person name="Le V."/>
            <person name="Ko S.-R."/>
            <person name="Ahn C.-Y."/>
            <person name="Oh H.-M."/>
        </authorList>
    </citation>
    <scope>NUCLEOTIDE SEQUENCE [LARGE SCALE GENOMIC DNA]</scope>
    <source>
        <strain evidence="2 3">JC4</strain>
    </source>
</reference>
<gene>
    <name evidence="2" type="ORF">NPE20_25620</name>
</gene>
<evidence type="ECO:0008006" key="4">
    <source>
        <dbReference type="Google" id="ProtNLM"/>
    </source>
</evidence>
<feature type="signal peptide" evidence="1">
    <location>
        <begin position="1"/>
        <end position="26"/>
    </location>
</feature>
<protein>
    <recommendedName>
        <fullName evidence="4">Lipocalin-like domain-containing protein</fullName>
    </recommendedName>
</protein>
<evidence type="ECO:0000313" key="3">
    <source>
        <dbReference type="Proteomes" id="UP001204376"/>
    </source>
</evidence>
<name>A0ABT1TA89_9SPHI</name>
<keyword evidence="3" id="KW-1185">Reference proteome</keyword>
<accession>A0ABT1TA89</accession>
<organism evidence="2 3">
    <name type="scientific">Mucilaginibacter aquariorum</name>
    <dbReference type="NCBI Taxonomy" id="2967225"/>
    <lineage>
        <taxon>Bacteria</taxon>
        <taxon>Pseudomonadati</taxon>
        <taxon>Bacteroidota</taxon>
        <taxon>Sphingobacteriia</taxon>
        <taxon>Sphingobacteriales</taxon>
        <taxon>Sphingobacteriaceae</taxon>
        <taxon>Mucilaginibacter</taxon>
    </lineage>
</organism>
<proteinExistence type="predicted"/>
<dbReference type="Proteomes" id="UP001204376">
    <property type="component" value="Unassembled WGS sequence"/>
</dbReference>
<dbReference type="PROSITE" id="PS51257">
    <property type="entry name" value="PROKAR_LIPOPROTEIN"/>
    <property type="match status" value="1"/>
</dbReference>
<sequence>MKTLKRNLFVKSLLLLLVVVFLGSCKKDGGDDGGNEVGKGSFTVKGTTHSGPCVSVAATSGVSGNIDVVIADESGASFTVYNMPTGGSGTSNVVEFTDSNGFSSELYALSVTGSTLYSSTGGTITKTGSSSYKFSINMIDLSTDEQITITGSGKY</sequence>